<name>A0AAD5D6Q0_AMBAR</name>
<proteinExistence type="predicted"/>
<comment type="caution">
    <text evidence="1">The sequence shown here is derived from an EMBL/GenBank/DDBJ whole genome shotgun (WGS) entry which is preliminary data.</text>
</comment>
<evidence type="ECO:0000313" key="1">
    <source>
        <dbReference type="EMBL" id="KAI7755393.1"/>
    </source>
</evidence>
<accession>A0AAD5D6Q0</accession>
<dbReference type="EMBL" id="JAMZMK010001179">
    <property type="protein sequence ID" value="KAI7755393.1"/>
    <property type="molecule type" value="Genomic_DNA"/>
</dbReference>
<dbReference type="Proteomes" id="UP001206925">
    <property type="component" value="Unassembled WGS sequence"/>
</dbReference>
<sequence>MGLVIGGDVDRGKPPPPALAILFGESVTGLAVECAVEEQRMLEGLSKYEQ</sequence>
<organism evidence="1 2">
    <name type="scientific">Ambrosia artemisiifolia</name>
    <name type="common">Common ragweed</name>
    <dbReference type="NCBI Taxonomy" id="4212"/>
    <lineage>
        <taxon>Eukaryota</taxon>
        <taxon>Viridiplantae</taxon>
        <taxon>Streptophyta</taxon>
        <taxon>Embryophyta</taxon>
        <taxon>Tracheophyta</taxon>
        <taxon>Spermatophyta</taxon>
        <taxon>Magnoliopsida</taxon>
        <taxon>eudicotyledons</taxon>
        <taxon>Gunneridae</taxon>
        <taxon>Pentapetalae</taxon>
        <taxon>asterids</taxon>
        <taxon>campanulids</taxon>
        <taxon>Asterales</taxon>
        <taxon>Asteraceae</taxon>
        <taxon>Asteroideae</taxon>
        <taxon>Heliantheae alliance</taxon>
        <taxon>Heliantheae</taxon>
        <taxon>Ambrosia</taxon>
    </lineage>
</organism>
<protein>
    <submittedName>
        <fullName evidence="1">Uncharacterized protein</fullName>
    </submittedName>
</protein>
<keyword evidence="2" id="KW-1185">Reference proteome</keyword>
<evidence type="ECO:0000313" key="2">
    <source>
        <dbReference type="Proteomes" id="UP001206925"/>
    </source>
</evidence>
<dbReference type="AlphaFoldDB" id="A0AAD5D6Q0"/>
<reference evidence="1" key="1">
    <citation type="submission" date="2022-06" db="EMBL/GenBank/DDBJ databases">
        <title>Uncovering the hologenomic basis of an extraordinary plant invasion.</title>
        <authorList>
            <person name="Bieker V.C."/>
            <person name="Martin M.D."/>
            <person name="Gilbert T."/>
            <person name="Hodgins K."/>
            <person name="Battlay P."/>
            <person name="Petersen B."/>
            <person name="Wilson J."/>
        </authorList>
    </citation>
    <scope>NUCLEOTIDE SEQUENCE</scope>
    <source>
        <strain evidence="1">AA19_3_7</strain>
        <tissue evidence="1">Leaf</tissue>
    </source>
</reference>
<gene>
    <name evidence="1" type="ORF">M8C21_033433</name>
</gene>